<dbReference type="AlphaFoldDB" id="X0YX81"/>
<feature type="non-terminal residue" evidence="1">
    <location>
        <position position="67"/>
    </location>
</feature>
<reference evidence="1" key="1">
    <citation type="journal article" date="2014" name="Front. Microbiol.">
        <title>High frequency of phylogenetically diverse reductive dehalogenase-homologous genes in deep subseafloor sedimentary metagenomes.</title>
        <authorList>
            <person name="Kawai M."/>
            <person name="Futagami T."/>
            <person name="Toyoda A."/>
            <person name="Takaki Y."/>
            <person name="Nishi S."/>
            <person name="Hori S."/>
            <person name="Arai W."/>
            <person name="Tsubouchi T."/>
            <person name="Morono Y."/>
            <person name="Uchiyama I."/>
            <person name="Ito T."/>
            <person name="Fujiyama A."/>
            <person name="Inagaki F."/>
            <person name="Takami H."/>
        </authorList>
    </citation>
    <scope>NUCLEOTIDE SEQUENCE</scope>
    <source>
        <strain evidence="1">Expedition CK06-06</strain>
    </source>
</reference>
<name>X0YX81_9ZZZZ</name>
<comment type="caution">
    <text evidence="1">The sequence shown here is derived from an EMBL/GenBank/DDBJ whole genome shotgun (WGS) entry which is preliminary data.</text>
</comment>
<evidence type="ECO:0000313" key="1">
    <source>
        <dbReference type="EMBL" id="GAG61474.1"/>
    </source>
</evidence>
<protein>
    <submittedName>
        <fullName evidence="1">Uncharacterized protein</fullName>
    </submittedName>
</protein>
<dbReference type="EMBL" id="BART01002420">
    <property type="protein sequence ID" value="GAG61474.1"/>
    <property type="molecule type" value="Genomic_DNA"/>
</dbReference>
<sequence length="67" mass="7789">MKKQKDQKVSLNLIGDKACGIVLLDNIWVFENDMMGKIMVTELNDEFIWLRNETEIMIDGNKIIGFK</sequence>
<gene>
    <name evidence="1" type="ORF">S01H4_07412</name>
</gene>
<accession>X0YX81</accession>
<organism evidence="1">
    <name type="scientific">marine sediment metagenome</name>
    <dbReference type="NCBI Taxonomy" id="412755"/>
    <lineage>
        <taxon>unclassified sequences</taxon>
        <taxon>metagenomes</taxon>
        <taxon>ecological metagenomes</taxon>
    </lineage>
</organism>
<proteinExistence type="predicted"/>